<feature type="domain" description="THAP-type" evidence="14">
    <location>
        <begin position="1"/>
        <end position="90"/>
    </location>
</feature>
<keyword evidence="10" id="KW-0539">Nucleus</keyword>
<dbReference type="GO" id="GO:0008270">
    <property type="term" value="F:zinc ion binding"/>
    <property type="evidence" value="ECO:0007669"/>
    <property type="project" value="UniProtKB-KW"/>
</dbReference>
<dbReference type="SMART" id="SM00980">
    <property type="entry name" value="THAP"/>
    <property type="match status" value="1"/>
</dbReference>
<dbReference type="EMBL" id="OC865370">
    <property type="protein sequence ID" value="CAD7632301.1"/>
    <property type="molecule type" value="Genomic_DNA"/>
</dbReference>
<keyword evidence="3" id="KW-0479">Metal-binding</keyword>
<sequence length="545" mass="60428">MPTIKCSFSGCESNIITENKLSFFRYPINDRKRCEQWVKNSANHKIREIFGHNLRQLRYRTVCEKHFFAYEIISHKNRKQLISSSVPKYAMPGHMSGPTPVLPTAAIAQISTTASTPSSLAIDNANTFNQSLANISSVNRRLSSGADISDEYEDIDDDIDSHSSTSEDNFIDNSLRNLEQIERTINSILNKQSLEVNGSGGDHRTDAQPSDTRCSDQSFEDNNAECQDEDLVEKLLNFEQILTENDDNFASNLNSIQSLISQSFGSTYGHPLGGYHSKQKRKCLTISEKLEIISDFNDGMKRTDIMRKYCLPYQSSLSAILRNKDKYIEYITKGFGREDKLKRVKSRRGWVVPKATPLPAKVPKAAAARLAHMMANIAGADRAHFSGHKFTHRSFAGAGSDGYKRSVRVKKDRLASSRPVGRPKGSTTKAVASALSLAKNRLNIEHKVRRNGTKRCSAQNSGRKAAKNGQNVNICGDPSAADRTVSQRTVGISEPIAGPDCMDRDFGALPVHNALQAYMCGSGAASQLYTIQQPFTIIAYTHYGI</sequence>
<evidence type="ECO:0000256" key="10">
    <source>
        <dbReference type="ARBA" id="ARBA00023242"/>
    </source>
</evidence>
<evidence type="ECO:0000256" key="3">
    <source>
        <dbReference type="ARBA" id="ARBA00022723"/>
    </source>
</evidence>
<dbReference type="Pfam" id="PF04218">
    <property type="entry name" value="CENP-B_N"/>
    <property type="match status" value="1"/>
</dbReference>
<accession>A0A7R9KZV9</accession>
<dbReference type="InterPro" id="IPR007889">
    <property type="entry name" value="HTH_Psq"/>
</dbReference>
<keyword evidence="7" id="KW-0175">Coiled coil</keyword>
<keyword evidence="5" id="KW-0862">Zinc</keyword>
<feature type="compositionally biased region" description="Polar residues" evidence="13">
    <location>
        <begin position="454"/>
        <end position="473"/>
    </location>
</feature>
<keyword evidence="6" id="KW-0805">Transcription regulation</keyword>
<reference evidence="15" key="1">
    <citation type="submission" date="2020-11" db="EMBL/GenBank/DDBJ databases">
        <authorList>
            <person name="Tran Van P."/>
        </authorList>
    </citation>
    <scope>NUCLEOTIDE SEQUENCE</scope>
</reference>
<dbReference type="AlphaFoldDB" id="A0A7R9KZV9"/>
<evidence type="ECO:0000256" key="12">
    <source>
        <dbReference type="PROSITE-ProRule" id="PRU00309"/>
    </source>
</evidence>
<dbReference type="InterPro" id="IPR009057">
    <property type="entry name" value="Homeodomain-like_sf"/>
</dbReference>
<evidence type="ECO:0000256" key="5">
    <source>
        <dbReference type="ARBA" id="ARBA00022833"/>
    </source>
</evidence>
<keyword evidence="9" id="KW-0804">Transcription</keyword>
<feature type="region of interest" description="Disordered" evidence="13">
    <location>
        <begin position="450"/>
        <end position="480"/>
    </location>
</feature>
<dbReference type="OrthoDB" id="6530199at2759"/>
<comment type="similarity">
    <text evidence="2">Belongs to the THAP1 family.</text>
</comment>
<proteinExistence type="inferred from homology"/>
<protein>
    <recommendedName>
        <fullName evidence="14">THAP-type domain-containing protein</fullName>
    </recommendedName>
</protein>
<dbReference type="Proteomes" id="UP000759131">
    <property type="component" value="Unassembled WGS sequence"/>
</dbReference>
<dbReference type="PROSITE" id="PS50950">
    <property type="entry name" value="ZF_THAP"/>
    <property type="match status" value="1"/>
</dbReference>
<evidence type="ECO:0000256" key="13">
    <source>
        <dbReference type="SAM" id="MobiDB-lite"/>
    </source>
</evidence>
<evidence type="ECO:0000259" key="14">
    <source>
        <dbReference type="PROSITE" id="PS50950"/>
    </source>
</evidence>
<evidence type="ECO:0000256" key="9">
    <source>
        <dbReference type="ARBA" id="ARBA00023163"/>
    </source>
</evidence>
<dbReference type="SUPFAM" id="SSF46689">
    <property type="entry name" value="Homeodomain-like"/>
    <property type="match status" value="1"/>
</dbReference>
<dbReference type="GO" id="GO:0043565">
    <property type="term" value="F:sequence-specific DNA binding"/>
    <property type="evidence" value="ECO:0007669"/>
    <property type="project" value="InterPro"/>
</dbReference>
<feature type="compositionally biased region" description="Polar residues" evidence="13">
    <location>
        <begin position="207"/>
        <end position="217"/>
    </location>
</feature>
<evidence type="ECO:0000256" key="11">
    <source>
        <dbReference type="ARBA" id="ARBA00023306"/>
    </source>
</evidence>
<dbReference type="EMBL" id="CAJPIZ010010795">
    <property type="protein sequence ID" value="CAG2112731.1"/>
    <property type="molecule type" value="Genomic_DNA"/>
</dbReference>
<keyword evidence="11" id="KW-0131">Cell cycle</keyword>
<dbReference type="InterPro" id="IPR006612">
    <property type="entry name" value="THAP_Znf"/>
</dbReference>
<dbReference type="PANTHER" id="PTHR46600:SF1">
    <property type="entry name" value="THAP DOMAIN-CONTAINING PROTEIN 1"/>
    <property type="match status" value="1"/>
</dbReference>
<evidence type="ECO:0000256" key="4">
    <source>
        <dbReference type="ARBA" id="ARBA00022771"/>
    </source>
</evidence>
<evidence type="ECO:0000256" key="1">
    <source>
        <dbReference type="ARBA" id="ARBA00004642"/>
    </source>
</evidence>
<name>A0A7R9KZV9_9ACAR</name>
<dbReference type="Pfam" id="PF05485">
    <property type="entry name" value="THAP"/>
    <property type="match status" value="1"/>
</dbReference>
<comment type="subcellular location">
    <subcellularLocation>
        <location evidence="1">Nucleus</location>
        <location evidence="1">Nucleoplasm</location>
    </subcellularLocation>
</comment>
<dbReference type="InterPro" id="IPR026516">
    <property type="entry name" value="THAP1/10"/>
</dbReference>
<evidence type="ECO:0000256" key="7">
    <source>
        <dbReference type="ARBA" id="ARBA00023054"/>
    </source>
</evidence>
<keyword evidence="16" id="KW-1185">Reference proteome</keyword>
<dbReference type="Gene3D" id="1.10.10.60">
    <property type="entry name" value="Homeodomain-like"/>
    <property type="match status" value="1"/>
</dbReference>
<keyword evidence="8 12" id="KW-0238">DNA-binding</keyword>
<evidence type="ECO:0000313" key="15">
    <source>
        <dbReference type="EMBL" id="CAD7632301.1"/>
    </source>
</evidence>
<feature type="region of interest" description="Disordered" evidence="13">
    <location>
        <begin position="192"/>
        <end position="220"/>
    </location>
</feature>
<dbReference type="SUPFAM" id="SSF57716">
    <property type="entry name" value="Glucocorticoid receptor-like (DNA-binding domain)"/>
    <property type="match status" value="1"/>
</dbReference>
<dbReference type="PANTHER" id="PTHR46600">
    <property type="entry name" value="THAP DOMAIN-CONTAINING"/>
    <property type="match status" value="1"/>
</dbReference>
<evidence type="ECO:0000256" key="8">
    <source>
        <dbReference type="ARBA" id="ARBA00023125"/>
    </source>
</evidence>
<gene>
    <name evidence="15" type="ORF">OSB1V03_LOCUS12706</name>
</gene>
<evidence type="ECO:0000256" key="2">
    <source>
        <dbReference type="ARBA" id="ARBA00006177"/>
    </source>
</evidence>
<dbReference type="GO" id="GO:0005654">
    <property type="term" value="C:nucleoplasm"/>
    <property type="evidence" value="ECO:0007669"/>
    <property type="project" value="UniProtKB-SubCell"/>
</dbReference>
<organism evidence="15">
    <name type="scientific">Medioppia subpectinata</name>
    <dbReference type="NCBI Taxonomy" id="1979941"/>
    <lineage>
        <taxon>Eukaryota</taxon>
        <taxon>Metazoa</taxon>
        <taxon>Ecdysozoa</taxon>
        <taxon>Arthropoda</taxon>
        <taxon>Chelicerata</taxon>
        <taxon>Arachnida</taxon>
        <taxon>Acari</taxon>
        <taxon>Acariformes</taxon>
        <taxon>Sarcoptiformes</taxon>
        <taxon>Oribatida</taxon>
        <taxon>Brachypylina</taxon>
        <taxon>Oppioidea</taxon>
        <taxon>Oppiidae</taxon>
        <taxon>Medioppia</taxon>
    </lineage>
</organism>
<evidence type="ECO:0000256" key="6">
    <source>
        <dbReference type="ARBA" id="ARBA00023015"/>
    </source>
</evidence>
<evidence type="ECO:0000313" key="16">
    <source>
        <dbReference type="Proteomes" id="UP000759131"/>
    </source>
</evidence>
<keyword evidence="4 12" id="KW-0863">Zinc-finger</keyword>